<dbReference type="SMART" id="SM00382">
    <property type="entry name" value="AAA"/>
    <property type="match status" value="1"/>
</dbReference>
<evidence type="ECO:0000259" key="4">
    <source>
        <dbReference type="PROSITE" id="PS50893"/>
    </source>
</evidence>
<dbReference type="GO" id="GO:0005524">
    <property type="term" value="F:ATP binding"/>
    <property type="evidence" value="ECO:0007669"/>
    <property type="project" value="UniProtKB-KW"/>
</dbReference>
<gene>
    <name evidence="5" type="ORF">C7H19_09210</name>
</gene>
<dbReference type="CDD" id="cd03225">
    <property type="entry name" value="ABC_cobalt_CbiO_domain1"/>
    <property type="match status" value="1"/>
</dbReference>
<protein>
    <submittedName>
        <fullName evidence="5">Cobalt ABC transporter</fullName>
    </submittedName>
</protein>
<keyword evidence="2" id="KW-0547">Nucleotide-binding</keyword>
<evidence type="ECO:0000313" key="5">
    <source>
        <dbReference type="EMBL" id="PSF37717.1"/>
    </source>
</evidence>
<reference evidence="5 6" key="2">
    <citation type="submission" date="2018-03" db="EMBL/GenBank/DDBJ databases">
        <authorList>
            <person name="Keele B.F."/>
        </authorList>
    </citation>
    <scope>NUCLEOTIDE SEQUENCE [LARGE SCALE GENOMIC DNA]</scope>
    <source>
        <strain evidence="5 6">CCALA 016</strain>
    </source>
</reference>
<dbReference type="InterPro" id="IPR027417">
    <property type="entry name" value="P-loop_NTPase"/>
</dbReference>
<dbReference type="InterPro" id="IPR003439">
    <property type="entry name" value="ABC_transporter-like_ATP-bd"/>
</dbReference>
<evidence type="ECO:0000256" key="1">
    <source>
        <dbReference type="ARBA" id="ARBA00022448"/>
    </source>
</evidence>
<dbReference type="GO" id="GO:0016887">
    <property type="term" value="F:ATP hydrolysis activity"/>
    <property type="evidence" value="ECO:0007669"/>
    <property type="project" value="InterPro"/>
</dbReference>
<dbReference type="Gene3D" id="3.40.50.300">
    <property type="entry name" value="P-loop containing nucleotide triphosphate hydrolases"/>
    <property type="match status" value="1"/>
</dbReference>
<accession>A0A2T1LZ96</accession>
<dbReference type="AlphaFoldDB" id="A0A2T1LZ96"/>
<evidence type="ECO:0000313" key="6">
    <source>
        <dbReference type="Proteomes" id="UP000239001"/>
    </source>
</evidence>
<organism evidence="5 6">
    <name type="scientific">Aphanothece hegewaldii CCALA 016</name>
    <dbReference type="NCBI Taxonomy" id="2107694"/>
    <lineage>
        <taxon>Bacteria</taxon>
        <taxon>Bacillati</taxon>
        <taxon>Cyanobacteriota</taxon>
        <taxon>Cyanophyceae</taxon>
        <taxon>Oscillatoriophycideae</taxon>
        <taxon>Chroococcales</taxon>
        <taxon>Aphanothecaceae</taxon>
        <taxon>Aphanothece</taxon>
    </lineage>
</organism>
<dbReference type="RefSeq" id="WP_106456581.1">
    <property type="nucleotide sequence ID" value="NZ_PXOH01000007.1"/>
</dbReference>
<dbReference type="PROSITE" id="PS50893">
    <property type="entry name" value="ABC_TRANSPORTER_2"/>
    <property type="match status" value="1"/>
</dbReference>
<evidence type="ECO:0000256" key="3">
    <source>
        <dbReference type="ARBA" id="ARBA00022840"/>
    </source>
</evidence>
<comment type="caution">
    <text evidence="5">The sequence shown here is derived from an EMBL/GenBank/DDBJ whole genome shotgun (WGS) entry which is preliminary data.</text>
</comment>
<dbReference type="PANTHER" id="PTHR43423">
    <property type="entry name" value="ABC TRANSPORTER I FAMILY MEMBER 17"/>
    <property type="match status" value="1"/>
</dbReference>
<dbReference type="PANTHER" id="PTHR43423:SF1">
    <property type="entry name" value="ABC TRANSPORTER I FAMILY MEMBER 17"/>
    <property type="match status" value="1"/>
</dbReference>
<dbReference type="Pfam" id="PF00005">
    <property type="entry name" value="ABC_tran"/>
    <property type="match status" value="1"/>
</dbReference>
<dbReference type="OrthoDB" id="422644at2"/>
<dbReference type="Proteomes" id="UP000239001">
    <property type="component" value="Unassembled WGS sequence"/>
</dbReference>
<keyword evidence="3" id="KW-0067">ATP-binding</keyword>
<sequence>MNDDSILELQQVGLTASLGKNYLLKDISFGVNLGDRIAIIGSSGAGKTTLLRLLNRLSEPTEGQIFYNHQPIQKIPIISLRQQIVLVPQEPKLLGMTVQETLVYPLVLQKRSKQEISDRINTWINRLLIPYEWLERNELQLSLGQRQIISIARGLIMQPQILLLDEPTSALDLGMANHLIDVLKELTEQKIMSILMVNHQLEITEKFAQKVLYLQGGKLESQISYPDINWQVIREKLMKTQQDRLDEWGE</sequence>
<evidence type="ECO:0000256" key="2">
    <source>
        <dbReference type="ARBA" id="ARBA00022741"/>
    </source>
</evidence>
<proteinExistence type="predicted"/>
<keyword evidence="1" id="KW-0813">Transport</keyword>
<feature type="domain" description="ABC transporter" evidence="4">
    <location>
        <begin position="7"/>
        <end position="241"/>
    </location>
</feature>
<dbReference type="GO" id="GO:0016020">
    <property type="term" value="C:membrane"/>
    <property type="evidence" value="ECO:0007669"/>
    <property type="project" value="InterPro"/>
</dbReference>
<dbReference type="SUPFAM" id="SSF52540">
    <property type="entry name" value="P-loop containing nucleoside triphosphate hydrolases"/>
    <property type="match status" value="1"/>
</dbReference>
<dbReference type="InterPro" id="IPR003593">
    <property type="entry name" value="AAA+_ATPase"/>
</dbReference>
<dbReference type="InterPro" id="IPR015856">
    <property type="entry name" value="ABC_transpr_CbiO/EcfA_su"/>
</dbReference>
<dbReference type="EMBL" id="PXOH01000007">
    <property type="protein sequence ID" value="PSF37717.1"/>
    <property type="molecule type" value="Genomic_DNA"/>
</dbReference>
<name>A0A2T1LZ96_9CHRO</name>
<dbReference type="GO" id="GO:0022857">
    <property type="term" value="F:transmembrane transporter activity"/>
    <property type="evidence" value="ECO:0007669"/>
    <property type="project" value="UniProtKB-ARBA"/>
</dbReference>
<keyword evidence="6" id="KW-1185">Reference proteome</keyword>
<reference evidence="5 6" key="1">
    <citation type="submission" date="2018-03" db="EMBL/GenBank/DDBJ databases">
        <title>The ancient ancestry and fast evolution of plastids.</title>
        <authorList>
            <person name="Moore K.R."/>
            <person name="Magnabosco C."/>
            <person name="Momper L."/>
            <person name="Gold D.A."/>
            <person name="Bosak T."/>
            <person name="Fournier G.P."/>
        </authorList>
    </citation>
    <scope>NUCLEOTIDE SEQUENCE [LARGE SCALE GENOMIC DNA]</scope>
    <source>
        <strain evidence="5 6">CCALA 016</strain>
    </source>
</reference>